<evidence type="ECO:0000259" key="1">
    <source>
        <dbReference type="Pfam" id="PF01850"/>
    </source>
</evidence>
<dbReference type="SUPFAM" id="SSF88723">
    <property type="entry name" value="PIN domain-like"/>
    <property type="match status" value="1"/>
</dbReference>
<comment type="caution">
    <text evidence="2">The sequence shown here is derived from an EMBL/GenBank/DDBJ whole genome shotgun (WGS) entry which is preliminary data.</text>
</comment>
<dbReference type="RefSeq" id="WP_338635766.1">
    <property type="nucleotide sequence ID" value="NZ_CP146516.1"/>
</dbReference>
<proteinExistence type="predicted"/>
<dbReference type="EMBL" id="QOVW01000056">
    <property type="protein sequence ID" value="RDB36664.1"/>
    <property type="molecule type" value="Genomic_DNA"/>
</dbReference>
<dbReference type="PANTHER" id="PTHR36173">
    <property type="entry name" value="RIBONUCLEASE VAPC16-RELATED"/>
    <property type="match status" value="1"/>
</dbReference>
<dbReference type="PANTHER" id="PTHR36173:SF2">
    <property type="entry name" value="RIBONUCLEASE VAPC16"/>
    <property type="match status" value="1"/>
</dbReference>
<feature type="domain" description="PIN" evidence="1">
    <location>
        <begin position="3"/>
        <end position="116"/>
    </location>
</feature>
<sequence length="125" mass="14603">MKILLDTHIIIWIMQDSKKLTKKARKVIDEATEIYYSPISIWEIIIKKNLGKLDLNLSELKECLDRNCFRELPLTSEHVITLNELPNIHKDPFDRIIISQALCEPLKLITADVTVKQYSEFIILI</sequence>
<evidence type="ECO:0000313" key="3">
    <source>
        <dbReference type="Proteomes" id="UP000253934"/>
    </source>
</evidence>
<dbReference type="CDD" id="cd09872">
    <property type="entry name" value="PIN_Sll0205-like"/>
    <property type="match status" value="1"/>
</dbReference>
<accession>A0A369KY83</accession>
<dbReference type="Gene3D" id="3.40.50.1010">
    <property type="entry name" value="5'-nuclease"/>
    <property type="match status" value="1"/>
</dbReference>
<gene>
    <name evidence="2" type="ORF">DCC88_03935</name>
</gene>
<dbReference type="AlphaFoldDB" id="A0A369KY83"/>
<evidence type="ECO:0000313" key="2">
    <source>
        <dbReference type="EMBL" id="RDB36664.1"/>
    </source>
</evidence>
<keyword evidence="3" id="KW-1185">Reference proteome</keyword>
<dbReference type="Proteomes" id="UP000253934">
    <property type="component" value="Unassembled WGS sequence"/>
</dbReference>
<dbReference type="InterPro" id="IPR002716">
    <property type="entry name" value="PIN_dom"/>
</dbReference>
<protein>
    <submittedName>
        <fullName evidence="2">Type II toxin-antitoxin system VapC family toxin</fullName>
    </submittedName>
</protein>
<organism evidence="2 3">
    <name type="scientific">Spirobacillus cienkowskii</name>
    <dbReference type="NCBI Taxonomy" id="495820"/>
    <lineage>
        <taxon>Bacteria</taxon>
        <taxon>Pseudomonadati</taxon>
        <taxon>Bdellovibrionota</taxon>
        <taxon>Oligoflexia</taxon>
        <taxon>Silvanigrellales</taxon>
        <taxon>Spirobacillus</taxon>
    </lineage>
</organism>
<dbReference type="InterPro" id="IPR052919">
    <property type="entry name" value="TA_system_RNase"/>
</dbReference>
<name>A0A369KY83_9BACT</name>
<dbReference type="InterPro" id="IPR041705">
    <property type="entry name" value="PIN_Sll0205"/>
</dbReference>
<reference evidence="2" key="1">
    <citation type="submission" date="2018-04" db="EMBL/GenBank/DDBJ databases">
        <title>Draft genome sequence of the Candidatus Spirobacillus cienkowskii, a pathogen of freshwater Daphnia species, reconstructed from hemolymph metagenomic reads.</title>
        <authorList>
            <person name="Bresciani L."/>
            <person name="Lemos L.N."/>
            <person name="Wale N."/>
            <person name="Lin J.Y."/>
            <person name="Fernandes G.R."/>
            <person name="Duffy M.A."/>
            <person name="Rodrigues J.M."/>
        </authorList>
    </citation>
    <scope>NUCLEOTIDE SEQUENCE [LARGE SCALE GENOMIC DNA]</scope>
    <source>
        <strain evidence="2">Binning01</strain>
    </source>
</reference>
<dbReference type="InterPro" id="IPR029060">
    <property type="entry name" value="PIN-like_dom_sf"/>
</dbReference>
<dbReference type="Pfam" id="PF01850">
    <property type="entry name" value="PIN"/>
    <property type="match status" value="1"/>
</dbReference>